<reference evidence="1" key="1">
    <citation type="submission" date="2023-04" db="EMBL/GenBank/DDBJ databases">
        <title>Sphingomonas sp. MAHUQ-71 isolated from rice field.</title>
        <authorList>
            <person name="Huq M.A."/>
        </authorList>
    </citation>
    <scope>NUCLEOTIDE SEQUENCE</scope>
    <source>
        <strain evidence="1">MAHUQ-71</strain>
    </source>
</reference>
<name>A0ABT6N349_9SPHN</name>
<evidence type="ECO:0000313" key="1">
    <source>
        <dbReference type="EMBL" id="MDH7639715.1"/>
    </source>
</evidence>
<protein>
    <submittedName>
        <fullName evidence="1">Uncharacterized protein</fullName>
    </submittedName>
</protein>
<dbReference type="Proteomes" id="UP001160625">
    <property type="component" value="Unassembled WGS sequence"/>
</dbReference>
<evidence type="ECO:0000313" key="2">
    <source>
        <dbReference type="Proteomes" id="UP001160625"/>
    </source>
</evidence>
<proteinExistence type="predicted"/>
<sequence length="71" mass="7126">MSYAVSATTSNGAINVHSGSAAEIRSAIAEARKAGATSVSLSEDGKSIDESQIGQLTSSLVSATSTMTKYA</sequence>
<keyword evidence="2" id="KW-1185">Reference proteome</keyword>
<dbReference type="RefSeq" id="WP_281044963.1">
    <property type="nucleotide sequence ID" value="NZ_JARYGZ010000001.1"/>
</dbReference>
<dbReference type="EMBL" id="JARYGZ010000001">
    <property type="protein sequence ID" value="MDH7639715.1"/>
    <property type="molecule type" value="Genomic_DNA"/>
</dbReference>
<gene>
    <name evidence="1" type="ORF">QGN17_13335</name>
</gene>
<comment type="caution">
    <text evidence="1">The sequence shown here is derived from an EMBL/GenBank/DDBJ whole genome shotgun (WGS) entry which is preliminary data.</text>
</comment>
<organism evidence="1 2">
    <name type="scientific">Sphingomonas oryzagri</name>
    <dbReference type="NCBI Taxonomy" id="3042314"/>
    <lineage>
        <taxon>Bacteria</taxon>
        <taxon>Pseudomonadati</taxon>
        <taxon>Pseudomonadota</taxon>
        <taxon>Alphaproteobacteria</taxon>
        <taxon>Sphingomonadales</taxon>
        <taxon>Sphingomonadaceae</taxon>
        <taxon>Sphingomonas</taxon>
    </lineage>
</organism>
<accession>A0ABT6N349</accession>